<keyword evidence="4" id="KW-0539">Nucleus</keyword>
<evidence type="ECO:0000256" key="1">
    <source>
        <dbReference type="ARBA" id="ARBA00004123"/>
    </source>
</evidence>
<accession>A0A8T2UYC0</accession>
<evidence type="ECO:0000256" key="4">
    <source>
        <dbReference type="ARBA" id="ARBA00023242"/>
    </source>
</evidence>
<name>A0A8T2UYC0_CERRI</name>
<dbReference type="PROSITE" id="PS50888">
    <property type="entry name" value="BHLH"/>
    <property type="match status" value="1"/>
</dbReference>
<dbReference type="AlphaFoldDB" id="A0A8T2UYC0"/>
<dbReference type="InterPro" id="IPR036638">
    <property type="entry name" value="HLH_DNA-bd_sf"/>
</dbReference>
<dbReference type="GO" id="GO:0003700">
    <property type="term" value="F:DNA-binding transcription factor activity"/>
    <property type="evidence" value="ECO:0007669"/>
    <property type="project" value="InterPro"/>
</dbReference>
<dbReference type="InterPro" id="IPR045239">
    <property type="entry name" value="bHLH95_bHLH"/>
</dbReference>
<dbReference type="GO" id="GO:0005634">
    <property type="term" value="C:nucleus"/>
    <property type="evidence" value="ECO:0007669"/>
    <property type="project" value="UniProtKB-SubCell"/>
</dbReference>
<dbReference type="OrthoDB" id="2017571at2759"/>
<dbReference type="PANTHER" id="PTHR45914">
    <property type="entry name" value="TRANSCRIPTION FACTOR HEC3-RELATED"/>
    <property type="match status" value="1"/>
</dbReference>
<keyword evidence="3" id="KW-0804">Transcription</keyword>
<keyword evidence="2" id="KW-0805">Transcription regulation</keyword>
<gene>
    <name evidence="6" type="ORF">KP509_04G097200</name>
</gene>
<organism evidence="6 7">
    <name type="scientific">Ceratopteris richardii</name>
    <name type="common">Triangle waterfern</name>
    <dbReference type="NCBI Taxonomy" id="49495"/>
    <lineage>
        <taxon>Eukaryota</taxon>
        <taxon>Viridiplantae</taxon>
        <taxon>Streptophyta</taxon>
        <taxon>Embryophyta</taxon>
        <taxon>Tracheophyta</taxon>
        <taxon>Polypodiopsida</taxon>
        <taxon>Polypodiidae</taxon>
        <taxon>Polypodiales</taxon>
        <taxon>Pteridineae</taxon>
        <taxon>Pteridaceae</taxon>
        <taxon>Parkerioideae</taxon>
        <taxon>Ceratopteris</taxon>
    </lineage>
</organism>
<evidence type="ECO:0000313" key="7">
    <source>
        <dbReference type="Proteomes" id="UP000825935"/>
    </source>
</evidence>
<proteinExistence type="predicted"/>
<evidence type="ECO:0000256" key="2">
    <source>
        <dbReference type="ARBA" id="ARBA00023015"/>
    </source>
</evidence>
<comment type="subcellular location">
    <subcellularLocation>
        <location evidence="1">Nucleus</location>
    </subcellularLocation>
</comment>
<reference evidence="6" key="1">
    <citation type="submission" date="2021-08" db="EMBL/GenBank/DDBJ databases">
        <title>WGS assembly of Ceratopteris richardii.</title>
        <authorList>
            <person name="Marchant D.B."/>
            <person name="Chen G."/>
            <person name="Jenkins J."/>
            <person name="Shu S."/>
            <person name="Leebens-Mack J."/>
            <person name="Grimwood J."/>
            <person name="Schmutz J."/>
            <person name="Soltis P."/>
            <person name="Soltis D."/>
            <person name="Chen Z.-H."/>
        </authorList>
    </citation>
    <scope>NUCLEOTIDE SEQUENCE</scope>
    <source>
        <strain evidence="6">Whitten #5841</strain>
        <tissue evidence="6">Leaf</tissue>
    </source>
</reference>
<evidence type="ECO:0000259" key="5">
    <source>
        <dbReference type="PROSITE" id="PS50888"/>
    </source>
</evidence>
<feature type="domain" description="BHLH" evidence="5">
    <location>
        <begin position="179"/>
        <end position="228"/>
    </location>
</feature>
<evidence type="ECO:0000256" key="3">
    <source>
        <dbReference type="ARBA" id="ARBA00023163"/>
    </source>
</evidence>
<dbReference type="PANTHER" id="PTHR45914:SF12">
    <property type="entry name" value="TRANSCRIPTION FACTOR BHLH87"/>
    <property type="match status" value="1"/>
</dbReference>
<dbReference type="SUPFAM" id="SSF47459">
    <property type="entry name" value="HLH, helix-loop-helix DNA-binding domain"/>
    <property type="match status" value="1"/>
</dbReference>
<dbReference type="Gene3D" id="4.10.280.10">
    <property type="entry name" value="Helix-loop-helix DNA-binding domain"/>
    <property type="match status" value="1"/>
</dbReference>
<dbReference type="InterPro" id="IPR045843">
    <property type="entry name" value="IND-like"/>
</dbReference>
<sequence>MEHNDGIDDLLANPASPLEENRTYVSSSLAVGLRGNLDSAARSCSPVFAEAEGSATRSSSLGIFLPNVPDAERDMSSMPIQHNCYIVQVADPSIASIPPAEEVVGNLSLLQHIPDSSVLSETWRATPMETQDTVHTLQNSFDAPESGSGITSSAIGQTLSEDACARLYTPREMKYLAAAVPQSGWTSARERRRRIREKLQTLRQLVPGGLTMDTASMLDEAARYIAFLKDEVDALRLGNSRLYLLPHLIVRRNNRHVRSIPH</sequence>
<dbReference type="EMBL" id="CM035409">
    <property type="protein sequence ID" value="KAH7440222.1"/>
    <property type="molecule type" value="Genomic_DNA"/>
</dbReference>
<protein>
    <recommendedName>
        <fullName evidence="5">BHLH domain-containing protein</fullName>
    </recommendedName>
</protein>
<comment type="caution">
    <text evidence="6">The sequence shown here is derived from an EMBL/GenBank/DDBJ whole genome shotgun (WGS) entry which is preliminary data.</text>
</comment>
<dbReference type="GO" id="GO:0046983">
    <property type="term" value="F:protein dimerization activity"/>
    <property type="evidence" value="ECO:0007669"/>
    <property type="project" value="InterPro"/>
</dbReference>
<evidence type="ECO:0000313" key="6">
    <source>
        <dbReference type="EMBL" id="KAH7440222.1"/>
    </source>
</evidence>
<dbReference type="CDD" id="cd11393">
    <property type="entry name" value="bHLH_AtbHLH_like"/>
    <property type="match status" value="1"/>
</dbReference>
<keyword evidence="7" id="KW-1185">Reference proteome</keyword>
<dbReference type="Proteomes" id="UP000825935">
    <property type="component" value="Chromosome 4"/>
</dbReference>
<dbReference type="InterPro" id="IPR011598">
    <property type="entry name" value="bHLH_dom"/>
</dbReference>
<dbReference type="Pfam" id="PF00010">
    <property type="entry name" value="HLH"/>
    <property type="match status" value="1"/>
</dbReference>
<dbReference type="SMART" id="SM00353">
    <property type="entry name" value="HLH"/>
    <property type="match status" value="1"/>
</dbReference>